<keyword evidence="1" id="KW-0472">Membrane</keyword>
<keyword evidence="1" id="KW-1133">Transmembrane helix</keyword>
<dbReference type="AlphaFoldDB" id="A0A6B0U1R7"/>
<evidence type="ECO:0000313" key="2">
    <source>
        <dbReference type="EMBL" id="MXU82296.1"/>
    </source>
</evidence>
<feature type="transmembrane region" description="Helical" evidence="1">
    <location>
        <begin position="38"/>
        <end position="62"/>
    </location>
</feature>
<accession>A0A6B0U1R7</accession>
<keyword evidence="1" id="KW-0812">Transmembrane</keyword>
<protein>
    <submittedName>
        <fullName evidence="2">Uncharacterized protein</fullName>
    </submittedName>
</protein>
<dbReference type="EMBL" id="GIFC01000213">
    <property type="protein sequence ID" value="MXU82296.1"/>
    <property type="molecule type" value="Transcribed_RNA"/>
</dbReference>
<sequence length="67" mass="7892">MFLPKNLLPYCFLLCSFWERYLSEKIKSVHIVGHVGFWMTNFFCSGGCRLYVLGAYFCVYVFTAAFR</sequence>
<proteinExistence type="predicted"/>
<evidence type="ECO:0000256" key="1">
    <source>
        <dbReference type="SAM" id="Phobius"/>
    </source>
</evidence>
<name>A0A6B0U1R7_IXORI</name>
<organism evidence="2">
    <name type="scientific">Ixodes ricinus</name>
    <name type="common">Common tick</name>
    <name type="synonym">Acarus ricinus</name>
    <dbReference type="NCBI Taxonomy" id="34613"/>
    <lineage>
        <taxon>Eukaryota</taxon>
        <taxon>Metazoa</taxon>
        <taxon>Ecdysozoa</taxon>
        <taxon>Arthropoda</taxon>
        <taxon>Chelicerata</taxon>
        <taxon>Arachnida</taxon>
        <taxon>Acari</taxon>
        <taxon>Parasitiformes</taxon>
        <taxon>Ixodida</taxon>
        <taxon>Ixodoidea</taxon>
        <taxon>Ixodidae</taxon>
        <taxon>Ixodinae</taxon>
        <taxon>Ixodes</taxon>
    </lineage>
</organism>
<reference evidence="2" key="1">
    <citation type="submission" date="2019-12" db="EMBL/GenBank/DDBJ databases">
        <title>An insight into the sialome of adult female Ixodes ricinus ticks feeding for 6 days.</title>
        <authorList>
            <person name="Perner J."/>
            <person name="Ribeiro J.M.C."/>
        </authorList>
    </citation>
    <scope>NUCLEOTIDE SEQUENCE</scope>
    <source>
        <strain evidence="2">Semi-engorged</strain>
        <tissue evidence="2">Salivary glands</tissue>
    </source>
</reference>